<sequence>MGDALQKYYDLYIPEEVQTYLEPSIYAILFVSGSAILFTIFNRVRMHLKVKRAMRDARSKRAEQLKCLKQRLQNSGLTLEMRNKILSLDIVNLQKFLKDRSLKAIDVLRAYQFKALEAQEKINCIVAIIPDAEELALKCDAQPSVTKPLHGIPISLKETIFHKGLRMTWGLGSSLLYPPATEDSNLVKCLKELGAIPFVTTNVPQAMLTIACDNNIYGQTLNPHKADRCPGGSSGGEAALIGFGGSILGIGTDLGGSIRAPAHFCGVFGFKTTVNRFGTGSTCNAFKDQILIENSIGPMSQTADGLVITAKALFSPEVFEMDHKIIPVEFQNHLFEDTRKLRIGYYVTDNVVHATPACQRAVLLAKKALEARGHTVVEFTPPRILDALCITMHILWSDGHVLRRIIKHEKPCKEMFLARTCEGFNRILSFVYIYTIFPLVSSLIDKTSSRLIRTMDGLQNYRDIYNLVNEKEKYNEEFANAMQKDNLDALICPVMASPSFLLSCPNFGRFPSYPLLYNLLNYPVVSMPITKVSEEDVNEKYNARTLPEFCLKGSLPNSVGLPINIQIAAPTAKDELALRLMKELDNELKKKTN</sequence>
<dbReference type="GO" id="GO:0009062">
    <property type="term" value="P:fatty acid catabolic process"/>
    <property type="evidence" value="ECO:0007669"/>
    <property type="project" value="TreeGrafter"/>
</dbReference>
<comment type="similarity">
    <text evidence="1">Belongs to the amidase family.</text>
</comment>
<dbReference type="PROSITE" id="PS00571">
    <property type="entry name" value="AMIDASES"/>
    <property type="match status" value="1"/>
</dbReference>
<dbReference type="InterPro" id="IPR036928">
    <property type="entry name" value="AS_sf"/>
</dbReference>
<evidence type="ECO:0000256" key="2">
    <source>
        <dbReference type="ARBA" id="ARBA00022801"/>
    </source>
</evidence>
<evidence type="ECO:0000256" key="4">
    <source>
        <dbReference type="SAM" id="Phobius"/>
    </source>
</evidence>
<protein>
    <recommendedName>
        <fullName evidence="5">Amidase domain-containing protein</fullName>
    </recommendedName>
</protein>
<keyword evidence="7" id="KW-1185">Reference proteome</keyword>
<evidence type="ECO:0000259" key="5">
    <source>
        <dbReference type="Pfam" id="PF01425"/>
    </source>
</evidence>
<evidence type="ECO:0000256" key="3">
    <source>
        <dbReference type="PIRSR" id="PIRSR001221-1"/>
    </source>
</evidence>
<keyword evidence="4" id="KW-0812">Transmembrane</keyword>
<name>A0AA36AZU3_OCTVU</name>
<reference evidence="6" key="1">
    <citation type="submission" date="2023-08" db="EMBL/GenBank/DDBJ databases">
        <authorList>
            <person name="Alioto T."/>
            <person name="Alioto T."/>
            <person name="Gomez Garrido J."/>
        </authorList>
    </citation>
    <scope>NUCLEOTIDE SEQUENCE</scope>
</reference>
<dbReference type="Gene3D" id="3.90.1300.10">
    <property type="entry name" value="Amidase signature (AS) domain"/>
    <property type="match status" value="1"/>
</dbReference>
<dbReference type="AlphaFoldDB" id="A0AA36AZU3"/>
<keyword evidence="2" id="KW-0378">Hydrolase</keyword>
<evidence type="ECO:0000313" key="7">
    <source>
        <dbReference type="Proteomes" id="UP001162480"/>
    </source>
</evidence>
<dbReference type="PIRSF" id="PIRSF001221">
    <property type="entry name" value="Amidase_fungi"/>
    <property type="match status" value="1"/>
</dbReference>
<gene>
    <name evidence="6" type="ORF">OCTVUL_1B005683</name>
</gene>
<keyword evidence="4" id="KW-1133">Transmembrane helix</keyword>
<dbReference type="PANTHER" id="PTHR45847:SF6">
    <property type="entry name" value="FATTY ACID AMIDE HYDROLASE"/>
    <property type="match status" value="1"/>
</dbReference>
<evidence type="ECO:0000313" key="6">
    <source>
        <dbReference type="EMBL" id="CAI9725350.1"/>
    </source>
</evidence>
<feature type="active site" description="Charge relay system" evidence="3">
    <location>
        <position position="233"/>
    </location>
</feature>
<feature type="domain" description="Amidase" evidence="5">
    <location>
        <begin position="106"/>
        <end position="577"/>
    </location>
</feature>
<proteinExistence type="inferred from homology"/>
<feature type="active site" description="Acyl-ester intermediate" evidence="3">
    <location>
        <position position="257"/>
    </location>
</feature>
<dbReference type="GO" id="GO:0017064">
    <property type="term" value="F:fatty acid amide hydrolase activity"/>
    <property type="evidence" value="ECO:0007669"/>
    <property type="project" value="TreeGrafter"/>
</dbReference>
<dbReference type="InterPro" id="IPR020556">
    <property type="entry name" value="Amidase_CS"/>
</dbReference>
<dbReference type="PANTHER" id="PTHR45847">
    <property type="entry name" value="FATTY ACID AMIDE HYDROLASE"/>
    <property type="match status" value="1"/>
</dbReference>
<dbReference type="Proteomes" id="UP001162480">
    <property type="component" value="Chromosome 7"/>
</dbReference>
<keyword evidence="4" id="KW-0472">Membrane</keyword>
<organism evidence="6 7">
    <name type="scientific">Octopus vulgaris</name>
    <name type="common">Common octopus</name>
    <dbReference type="NCBI Taxonomy" id="6645"/>
    <lineage>
        <taxon>Eukaryota</taxon>
        <taxon>Metazoa</taxon>
        <taxon>Spiralia</taxon>
        <taxon>Lophotrochozoa</taxon>
        <taxon>Mollusca</taxon>
        <taxon>Cephalopoda</taxon>
        <taxon>Coleoidea</taxon>
        <taxon>Octopodiformes</taxon>
        <taxon>Octopoda</taxon>
        <taxon>Incirrata</taxon>
        <taxon>Octopodidae</taxon>
        <taxon>Octopus</taxon>
    </lineage>
</organism>
<feature type="transmembrane region" description="Helical" evidence="4">
    <location>
        <begin position="423"/>
        <end position="444"/>
    </location>
</feature>
<dbReference type="InterPro" id="IPR023631">
    <property type="entry name" value="Amidase_dom"/>
</dbReference>
<feature type="transmembrane region" description="Helical" evidence="4">
    <location>
        <begin position="24"/>
        <end position="44"/>
    </location>
</feature>
<evidence type="ECO:0000256" key="1">
    <source>
        <dbReference type="ARBA" id="ARBA00009199"/>
    </source>
</evidence>
<dbReference type="GO" id="GO:0004040">
    <property type="term" value="F:amidase activity"/>
    <property type="evidence" value="ECO:0007669"/>
    <property type="project" value="TreeGrafter"/>
</dbReference>
<dbReference type="SUPFAM" id="SSF75304">
    <property type="entry name" value="Amidase signature (AS) enzymes"/>
    <property type="match status" value="1"/>
</dbReference>
<dbReference type="EMBL" id="OX597820">
    <property type="protein sequence ID" value="CAI9725350.1"/>
    <property type="molecule type" value="Genomic_DNA"/>
</dbReference>
<dbReference type="Pfam" id="PF01425">
    <property type="entry name" value="Amidase"/>
    <property type="match status" value="1"/>
</dbReference>
<accession>A0AA36AZU3</accession>
<feature type="active site" description="Charge relay system" evidence="3">
    <location>
        <position position="157"/>
    </location>
</feature>
<dbReference type="InterPro" id="IPR052096">
    <property type="entry name" value="Endocannabinoid_amidase"/>
</dbReference>